<dbReference type="InterPro" id="IPR017847">
    <property type="entry name" value="T6SS_RhsGE_Vgr_subset"/>
</dbReference>
<dbReference type="NCBIfam" id="TIGR03361">
    <property type="entry name" value="VI_Rhs_Vgr"/>
    <property type="match status" value="1"/>
</dbReference>
<dbReference type="InterPro" id="IPR037026">
    <property type="entry name" value="Vgr_OB-fold_dom_sf"/>
</dbReference>
<evidence type="ECO:0000313" key="5">
    <source>
        <dbReference type="EMBL" id="AVK06968.1"/>
    </source>
</evidence>
<dbReference type="EMBL" id="CP027169">
    <property type="protein sequence ID" value="AVK06968.1"/>
    <property type="molecule type" value="Genomic_DNA"/>
</dbReference>
<dbReference type="Pfam" id="PF04717">
    <property type="entry name" value="Phage_base_V"/>
    <property type="match status" value="1"/>
</dbReference>
<evidence type="ECO:0000313" key="6">
    <source>
        <dbReference type="Proteomes" id="UP000238390"/>
    </source>
</evidence>
<dbReference type="RefSeq" id="WP_058145637.1">
    <property type="nucleotide sequence ID" value="NZ_CP027169.1"/>
</dbReference>
<dbReference type="Gene3D" id="3.55.50.10">
    <property type="entry name" value="Baseplate protein-like domains"/>
    <property type="match status" value="1"/>
</dbReference>
<name>A0A2R3IYI8_9PSED</name>
<dbReference type="Pfam" id="PF05954">
    <property type="entry name" value="Phage_GPD"/>
    <property type="match status" value="1"/>
</dbReference>
<evidence type="ECO:0000259" key="2">
    <source>
        <dbReference type="Pfam" id="PF04717"/>
    </source>
</evidence>
<dbReference type="PANTHER" id="PTHR32305:SF11">
    <property type="entry name" value="TYPE VI SECRETION SYSTEM SPIKE PROTEIN VGRG3"/>
    <property type="match status" value="1"/>
</dbReference>
<dbReference type="SUPFAM" id="SSF69349">
    <property type="entry name" value="Phage fibre proteins"/>
    <property type="match status" value="1"/>
</dbReference>
<reference evidence="5 6" key="1">
    <citation type="submission" date="2018-02" db="EMBL/GenBank/DDBJ databases">
        <title>FDA/CDC Antimicrobial Resistant Isolate Bank Genome Sequencing.</title>
        <authorList>
            <person name="Benahmed F.H."/>
            <person name="Lutgring J.D."/>
            <person name="Yoo B."/>
            <person name="Machado M."/>
            <person name="Brown A."/>
            <person name="McAllister G."/>
            <person name="Perry A."/>
            <person name="Halpin A.L."/>
            <person name="Vavikolanu K."/>
            <person name="Ott S."/>
            <person name="Zhao X."/>
            <person name="Tallon L.J."/>
            <person name="Sadzewicz L."/>
            <person name="Aluvathingal J."/>
            <person name="Nadendla S."/>
            <person name="Voskania-kordi A."/>
            <person name="Simonyan V."/>
            <person name="Patel J."/>
            <person name="Shawar R.M."/>
        </authorList>
    </citation>
    <scope>NUCLEOTIDE SEQUENCE [LARGE SCALE GENOMIC DNA]</scope>
    <source>
        <strain evidence="5 6">AR_0356</strain>
    </source>
</reference>
<dbReference type="Pfam" id="PF13296">
    <property type="entry name" value="T6SS_Vgr"/>
    <property type="match status" value="1"/>
</dbReference>
<proteinExistence type="inferred from homology"/>
<sequence>MRQRDLKFTFVVGEGKLAFDVVEFELEEALCEPFRLHLKLASDRRAVDFKQVLDQPGTFTLWQDGRPVRYVHGLVSRFTQGASGFRRTRYELLLEPQLARLELSSNWRIFQNKSVPEILQALLQEHQVLDHEQRIYHEHLPREYCVQAGDSDRYLHDRLAFEEGLVYYFRFDEQRHTLVCCDRLYVQERIAGGPVLFSAQPEGDNPRPVLHALRYSENVRTARQTQRDYSFKRPTFDQEQHLHGEALEHQGSTYERYDYPGRYKQSAAGRPFSENRLRGHRRDARVACVSGDDPRLIPGHAFELSGHPRADFNAWWRPVRVVHRGTQYAGQEEESADAPLGVSYDLRAELVPEDAEWRPEPLPRPRIDGPQIATVVGPAGEEIHCDEWGRVKVRFPWDREGRPDEFSTCWIRVAQNWAGADWGHMAIPRIGQEVIVDYLDGDCDQPIITGRTYRATNRPPYALPDHKILSTIKSKEYKGSRANELRIDDTTAQISAALMSDHGASALHLGYLTHPRPEGGQPRGEGFELRTDEHGAVRAARGLLLSAEEQLRAGAGHLERGVVVQVLEAALELARELGDYAGAHQGVGHDAAPQQSLQEAVRDLGLGANDEPGQGVGGKPAIALSGPAGIAAATPASLTLAAGEHVDSVARQNQQVTAGQKVVVNAGSDIGLFAQGGELRQIAHQGPMLLQAQKNDIRLEAEQSVEVSASQKHVLVTAKEHITLMCGGAYLTLKGGNIELGMPGNFVVKAAKHSHVGPAHASTSFNAWDSTPFDQRVRVVRGGRPLPNYRYALMYSDGARVEGVTDKDGWAALQQGLTSDGYEIELLGPAED</sequence>
<keyword evidence="6" id="KW-1185">Reference proteome</keyword>
<accession>A0A2R3IYI8</accession>
<evidence type="ECO:0000259" key="4">
    <source>
        <dbReference type="Pfam" id="PF13296"/>
    </source>
</evidence>
<evidence type="ECO:0000256" key="1">
    <source>
        <dbReference type="ARBA" id="ARBA00005558"/>
    </source>
</evidence>
<comment type="similarity">
    <text evidence="1">Belongs to the VgrG protein family.</text>
</comment>
<dbReference type="Proteomes" id="UP000238390">
    <property type="component" value="Chromosome"/>
</dbReference>
<dbReference type="AlphaFoldDB" id="A0A2R3IYI8"/>
<dbReference type="Gene3D" id="4.10.220.110">
    <property type="match status" value="1"/>
</dbReference>
<protein>
    <submittedName>
        <fullName evidence="5">Rhs element Vgr family protein</fullName>
    </submittedName>
</protein>
<dbReference type="InterPro" id="IPR050708">
    <property type="entry name" value="T6SS_VgrG/RHS"/>
</dbReference>
<evidence type="ECO:0000259" key="3">
    <source>
        <dbReference type="Pfam" id="PF10106"/>
    </source>
</evidence>
<dbReference type="InterPro" id="IPR028244">
    <property type="entry name" value="T6SS_Rhs_Vgr_dom"/>
</dbReference>
<dbReference type="Pfam" id="PF10106">
    <property type="entry name" value="DUF2345"/>
    <property type="match status" value="1"/>
</dbReference>
<feature type="domain" description="DUF2345" evidence="3">
    <location>
        <begin position="618"/>
        <end position="759"/>
    </location>
</feature>
<dbReference type="Gene3D" id="2.30.110.50">
    <property type="match status" value="1"/>
</dbReference>
<dbReference type="InterPro" id="IPR018769">
    <property type="entry name" value="VgrG2_DUF2345"/>
</dbReference>
<dbReference type="InterPro" id="IPR006533">
    <property type="entry name" value="T6SS_Vgr_RhsGE"/>
</dbReference>
<dbReference type="SUPFAM" id="SSF69255">
    <property type="entry name" value="gp5 N-terminal domain-like"/>
    <property type="match status" value="1"/>
</dbReference>
<dbReference type="Gene3D" id="2.40.50.230">
    <property type="entry name" value="Gp5 N-terminal domain"/>
    <property type="match status" value="1"/>
</dbReference>
<feature type="domain" description="Gp5/Type VI secretion system Vgr protein OB-fold" evidence="2">
    <location>
        <begin position="386"/>
        <end position="453"/>
    </location>
</feature>
<dbReference type="NCBIfam" id="TIGR01646">
    <property type="entry name" value="vgr_GE"/>
    <property type="match status" value="1"/>
</dbReference>
<dbReference type="PANTHER" id="PTHR32305">
    <property type="match status" value="1"/>
</dbReference>
<dbReference type="SUPFAM" id="SSF69279">
    <property type="entry name" value="Phage tail proteins"/>
    <property type="match status" value="2"/>
</dbReference>
<feature type="domain" description="Putative type VI secretion system Rhs element associated Vgr" evidence="4">
    <location>
        <begin position="475"/>
        <end position="581"/>
    </location>
</feature>
<gene>
    <name evidence="5" type="ORF">CSB93_2928</name>
</gene>
<dbReference type="InterPro" id="IPR006531">
    <property type="entry name" value="Gp5/Vgr_OB"/>
</dbReference>
<organism evidence="5 6">
    <name type="scientific">Pseudomonas paraeruginosa</name>
    <dbReference type="NCBI Taxonomy" id="2994495"/>
    <lineage>
        <taxon>Bacteria</taxon>
        <taxon>Pseudomonadati</taxon>
        <taxon>Pseudomonadota</taxon>
        <taxon>Gammaproteobacteria</taxon>
        <taxon>Pseudomonadales</taxon>
        <taxon>Pseudomonadaceae</taxon>
        <taxon>Pseudomonas</taxon>
    </lineage>
</organism>